<dbReference type="EMBL" id="MN739705">
    <property type="protein sequence ID" value="QHT22145.1"/>
    <property type="molecule type" value="Genomic_DNA"/>
</dbReference>
<evidence type="ECO:0000313" key="3">
    <source>
        <dbReference type="EMBL" id="QHT22145.1"/>
    </source>
</evidence>
<proteinExistence type="predicted"/>
<dbReference type="InterPro" id="IPR051091">
    <property type="entry name" value="O-Glucosyltr/Glycosyltrsf_90"/>
</dbReference>
<organism evidence="3">
    <name type="scientific">viral metagenome</name>
    <dbReference type="NCBI Taxonomy" id="1070528"/>
    <lineage>
        <taxon>unclassified sequences</taxon>
        <taxon>metagenomes</taxon>
        <taxon>organismal metagenomes</taxon>
    </lineage>
</organism>
<accession>A0A6C0E427</accession>
<sequence>MQNVFIKYINNCYSKYDVVKFDDLDKLKKSYYQTSKTQKLLFLYPLVKYIVRDDQVYVEAELADIIYNNDNLNQIKDNRIAQVLSMIQKTLLWAKKLNKPIVQTTLYFWISDRIPWYSDIDIKFPIYVFATPKNKNFILFPDNSFECMTIDEKYNGSCYDWEQTKAIIINKSNKVKFMEKTNKIFFKGTSTSSKNTQIRENLYTLSKSSKYLDIRLDGWYAYIGMDNFCEYKFLLNLPGNYPWSNRFKYLFLMKSIVINVDVESEDMKTHIIDQEWISFINIIVKPDTHYINLKFKYYYNNDKNKNYEQCIEILNQLEDIYKSNTEKYTNMIENGYHAVSELTNNNIYEYIYECMIKNSSIKFI</sequence>
<keyword evidence="1" id="KW-0808">Transferase</keyword>
<feature type="domain" description="Glycosyl transferase CAP10" evidence="2">
    <location>
        <begin position="113"/>
        <end position="360"/>
    </location>
</feature>
<protein>
    <recommendedName>
        <fullName evidence="2">Glycosyl transferase CAP10 domain-containing protein</fullName>
    </recommendedName>
</protein>
<dbReference type="AlphaFoldDB" id="A0A6C0E427"/>
<reference evidence="3" key="1">
    <citation type="journal article" date="2020" name="Nature">
        <title>Giant virus diversity and host interactions through global metagenomics.</title>
        <authorList>
            <person name="Schulz F."/>
            <person name="Roux S."/>
            <person name="Paez-Espino D."/>
            <person name="Jungbluth S."/>
            <person name="Walsh D.A."/>
            <person name="Denef V.J."/>
            <person name="McMahon K.D."/>
            <person name="Konstantinidis K.T."/>
            <person name="Eloe-Fadrosh E.A."/>
            <person name="Kyrpides N.C."/>
            <person name="Woyke T."/>
        </authorList>
    </citation>
    <scope>NUCLEOTIDE SEQUENCE</scope>
    <source>
        <strain evidence="3">GVMAG-M-3300023179-103</strain>
    </source>
</reference>
<evidence type="ECO:0000256" key="1">
    <source>
        <dbReference type="ARBA" id="ARBA00022679"/>
    </source>
</evidence>
<dbReference type="InterPro" id="IPR006598">
    <property type="entry name" value="CAP10"/>
</dbReference>
<evidence type="ECO:0000259" key="2">
    <source>
        <dbReference type="SMART" id="SM00672"/>
    </source>
</evidence>
<dbReference type="PANTHER" id="PTHR12203:SF35">
    <property type="entry name" value="PROTEIN O-GLUCOSYLTRANSFERASE 1"/>
    <property type="match status" value="1"/>
</dbReference>
<name>A0A6C0E427_9ZZZZ</name>
<dbReference type="SMART" id="SM00672">
    <property type="entry name" value="CAP10"/>
    <property type="match status" value="1"/>
</dbReference>
<dbReference type="PANTHER" id="PTHR12203">
    <property type="entry name" value="KDEL LYS-ASP-GLU-LEU CONTAINING - RELATED"/>
    <property type="match status" value="1"/>
</dbReference>
<dbReference type="GO" id="GO:0016740">
    <property type="term" value="F:transferase activity"/>
    <property type="evidence" value="ECO:0007669"/>
    <property type="project" value="UniProtKB-KW"/>
</dbReference>